<proteinExistence type="predicted"/>
<feature type="non-terminal residue" evidence="9">
    <location>
        <position position="1"/>
    </location>
</feature>
<dbReference type="EMBL" id="GECZ01007940">
    <property type="protein sequence ID" value="JAS61829.1"/>
    <property type="molecule type" value="Transcribed_RNA"/>
</dbReference>
<evidence type="ECO:0000256" key="5">
    <source>
        <dbReference type="ARBA" id="ARBA00023049"/>
    </source>
</evidence>
<name>A0A1B6GHB1_9HEMI</name>
<reference evidence="9" key="1">
    <citation type="submission" date="2015-11" db="EMBL/GenBank/DDBJ databases">
        <title>De novo transcriptome assembly of four potential Pierce s Disease insect vectors from Arizona vineyards.</title>
        <authorList>
            <person name="Tassone E.E."/>
        </authorList>
    </citation>
    <scope>NUCLEOTIDE SEQUENCE</scope>
</reference>
<dbReference type="EC" id="3.4.24.-" evidence="7"/>
<keyword evidence="2 7" id="KW-0479">Metal-binding</keyword>
<accession>A0A1B6GHB1</accession>
<evidence type="ECO:0000313" key="9">
    <source>
        <dbReference type="EMBL" id="JAS61829.1"/>
    </source>
</evidence>
<gene>
    <name evidence="9" type="ORF">g.49306</name>
</gene>
<keyword evidence="3 7" id="KW-0378">Hydrolase</keyword>
<keyword evidence="1 7" id="KW-0645">Protease</keyword>
<evidence type="ECO:0000259" key="8">
    <source>
        <dbReference type="PROSITE" id="PS51864"/>
    </source>
</evidence>
<keyword evidence="5 7" id="KW-0482">Metalloprotease</keyword>
<comment type="caution">
    <text evidence="6">Lacks conserved residue(s) required for the propagation of feature annotation.</text>
</comment>
<dbReference type="GO" id="GO:0006508">
    <property type="term" value="P:proteolysis"/>
    <property type="evidence" value="ECO:0007669"/>
    <property type="project" value="UniProtKB-KW"/>
</dbReference>
<evidence type="ECO:0000256" key="3">
    <source>
        <dbReference type="ARBA" id="ARBA00022801"/>
    </source>
</evidence>
<evidence type="ECO:0000256" key="7">
    <source>
        <dbReference type="RuleBase" id="RU361183"/>
    </source>
</evidence>
<dbReference type="SUPFAM" id="SSF55486">
    <property type="entry name" value="Metalloproteases ('zincins'), catalytic domain"/>
    <property type="match status" value="1"/>
</dbReference>
<organism evidence="9">
    <name type="scientific">Cuerna arida</name>
    <dbReference type="NCBI Taxonomy" id="1464854"/>
    <lineage>
        <taxon>Eukaryota</taxon>
        <taxon>Metazoa</taxon>
        <taxon>Ecdysozoa</taxon>
        <taxon>Arthropoda</taxon>
        <taxon>Hexapoda</taxon>
        <taxon>Insecta</taxon>
        <taxon>Pterygota</taxon>
        <taxon>Neoptera</taxon>
        <taxon>Paraneoptera</taxon>
        <taxon>Hemiptera</taxon>
        <taxon>Auchenorrhyncha</taxon>
        <taxon>Membracoidea</taxon>
        <taxon>Cicadellidae</taxon>
        <taxon>Cicadellinae</taxon>
        <taxon>Proconiini</taxon>
        <taxon>Cuerna</taxon>
    </lineage>
</organism>
<evidence type="ECO:0000256" key="6">
    <source>
        <dbReference type="PROSITE-ProRule" id="PRU01211"/>
    </source>
</evidence>
<feature type="domain" description="Peptidase M12A" evidence="8">
    <location>
        <begin position="1"/>
        <end position="84"/>
    </location>
</feature>
<dbReference type="GO" id="GO:0046872">
    <property type="term" value="F:metal ion binding"/>
    <property type="evidence" value="ECO:0007669"/>
    <property type="project" value="UniProtKB-KW"/>
</dbReference>
<evidence type="ECO:0000256" key="2">
    <source>
        <dbReference type="ARBA" id="ARBA00022723"/>
    </source>
</evidence>
<dbReference type="PROSITE" id="PS51864">
    <property type="entry name" value="ASTACIN"/>
    <property type="match status" value="1"/>
</dbReference>
<dbReference type="InterPro" id="IPR024079">
    <property type="entry name" value="MetalloPept_cat_dom_sf"/>
</dbReference>
<sequence>GFIHEQQRVDRDCYVKVTKQASVNKWSDFGITPNTDTGFPYDFRSIMHYGAGQNLQPLKGEKLGNFEGQFTDLDKMKLNNMYCGDPTFCQQNPGQCEVFQRAKEQCRIKFSNL</sequence>
<dbReference type="GO" id="GO:0004222">
    <property type="term" value="F:metalloendopeptidase activity"/>
    <property type="evidence" value="ECO:0007669"/>
    <property type="project" value="UniProtKB-UniRule"/>
</dbReference>
<evidence type="ECO:0000256" key="4">
    <source>
        <dbReference type="ARBA" id="ARBA00022833"/>
    </source>
</evidence>
<dbReference type="Pfam" id="PF01400">
    <property type="entry name" value="Astacin"/>
    <property type="match status" value="1"/>
</dbReference>
<comment type="cofactor">
    <cofactor evidence="7">
        <name>Zn(2+)</name>
        <dbReference type="ChEBI" id="CHEBI:29105"/>
    </cofactor>
    <text evidence="7">Binds 1 zinc ion per subunit.</text>
</comment>
<dbReference type="Gene3D" id="3.40.390.10">
    <property type="entry name" value="Collagenase (Catalytic Domain)"/>
    <property type="match status" value="1"/>
</dbReference>
<evidence type="ECO:0000256" key="1">
    <source>
        <dbReference type="ARBA" id="ARBA00022670"/>
    </source>
</evidence>
<dbReference type="PANTHER" id="PTHR10127">
    <property type="entry name" value="DISCOIDIN, CUB, EGF, LAMININ , AND ZINC METALLOPROTEASE DOMAIN CONTAINING"/>
    <property type="match status" value="1"/>
</dbReference>
<dbReference type="PANTHER" id="PTHR10127:SF780">
    <property type="entry name" value="METALLOENDOPEPTIDASE"/>
    <property type="match status" value="1"/>
</dbReference>
<dbReference type="PRINTS" id="PR00480">
    <property type="entry name" value="ASTACIN"/>
</dbReference>
<dbReference type="InterPro" id="IPR001506">
    <property type="entry name" value="Peptidase_M12A"/>
</dbReference>
<dbReference type="AlphaFoldDB" id="A0A1B6GHB1"/>
<keyword evidence="4 7" id="KW-0862">Zinc</keyword>
<protein>
    <recommendedName>
        <fullName evidence="7">Metalloendopeptidase</fullName>
        <ecNumber evidence="7">3.4.24.-</ecNumber>
    </recommendedName>
</protein>